<sequence length="289" mass="33145">MGDLVSGKTLEDTHYALQEVLLMCHHKNAIPIVIGGGNDLSFSLFAALNQYQSEVNYTQISNVIALQNSNESLSEDNFLAKIFSSKNFSVKQYNHLGYQKHLNDVEQVKLMKDLGFDTLRLAEMMNGTERCEPYFRRADLVTINTDSVESFGKPFSIHPQINGLNRREVCAYMKEVGLGENLKTVGLFNLNIEKLGVLNGQLLSQMLWYLIEGINIQKSHPKEKTFDTFWVMVEDKEYAFHRDAFSGLWYFGEGTNVEEWLPCSAEAYEMAKRGVLNVLLMKYLERRQR</sequence>
<reference evidence="1" key="1">
    <citation type="submission" date="2023-10" db="EMBL/GenBank/DDBJ databases">
        <title>Characterization and whole genome sequencing of a novel strain of Bergeyella porcorum QD2021 isolated from pig.</title>
        <authorList>
            <person name="Liu G."/>
            <person name="Chen C."/>
            <person name="Han X."/>
        </authorList>
    </citation>
    <scope>NUCLEOTIDE SEQUENCE</scope>
    <source>
        <strain evidence="1">QD2021</strain>
    </source>
</reference>
<name>A0AAU0F4I9_9FLAO</name>
<evidence type="ECO:0000313" key="2">
    <source>
        <dbReference type="Proteomes" id="UP001432059"/>
    </source>
</evidence>
<dbReference type="KEGG" id="bpor:BPO_1896"/>
<dbReference type="SUPFAM" id="SSF52768">
    <property type="entry name" value="Arginase/deacetylase"/>
    <property type="match status" value="1"/>
</dbReference>
<gene>
    <name evidence="1" type="ORF">BPO_1896</name>
</gene>
<dbReference type="InterPro" id="IPR023696">
    <property type="entry name" value="Ureohydrolase_dom_sf"/>
</dbReference>
<protein>
    <submittedName>
        <fullName evidence="1">Arginase</fullName>
    </submittedName>
</protein>
<accession>A0AAU0F4I9</accession>
<proteinExistence type="predicted"/>
<organism evidence="1 2">
    <name type="scientific">Bergeyella porcorum</name>
    <dbReference type="NCBI Taxonomy" id="1735111"/>
    <lineage>
        <taxon>Bacteria</taxon>
        <taxon>Pseudomonadati</taxon>
        <taxon>Bacteroidota</taxon>
        <taxon>Flavobacteriia</taxon>
        <taxon>Flavobacteriales</taxon>
        <taxon>Weeksellaceae</taxon>
        <taxon>Bergeyella</taxon>
    </lineage>
</organism>
<keyword evidence="2" id="KW-1185">Reference proteome</keyword>
<dbReference type="EMBL" id="CP136426">
    <property type="protein sequence ID" value="WOC52543.1"/>
    <property type="molecule type" value="Genomic_DNA"/>
</dbReference>
<dbReference type="AlphaFoldDB" id="A0AAU0F4I9"/>
<evidence type="ECO:0000313" key="1">
    <source>
        <dbReference type="EMBL" id="WOC52543.1"/>
    </source>
</evidence>
<dbReference type="Proteomes" id="UP001432059">
    <property type="component" value="Chromosome"/>
</dbReference>
<dbReference type="Gene3D" id="3.40.800.10">
    <property type="entry name" value="Ureohydrolase domain"/>
    <property type="match status" value="1"/>
</dbReference>